<protein>
    <recommendedName>
        <fullName evidence="5">NAC domain-containing protein</fullName>
    </recommendedName>
</protein>
<organism evidence="6 7">
    <name type="scientific">Rubroshorea leprosula</name>
    <dbReference type="NCBI Taxonomy" id="152421"/>
    <lineage>
        <taxon>Eukaryota</taxon>
        <taxon>Viridiplantae</taxon>
        <taxon>Streptophyta</taxon>
        <taxon>Embryophyta</taxon>
        <taxon>Tracheophyta</taxon>
        <taxon>Spermatophyta</taxon>
        <taxon>Magnoliopsida</taxon>
        <taxon>eudicotyledons</taxon>
        <taxon>Gunneridae</taxon>
        <taxon>Pentapetalae</taxon>
        <taxon>rosids</taxon>
        <taxon>malvids</taxon>
        <taxon>Malvales</taxon>
        <taxon>Dipterocarpaceae</taxon>
        <taxon>Rubroshorea</taxon>
    </lineage>
</organism>
<evidence type="ECO:0000256" key="2">
    <source>
        <dbReference type="ARBA" id="ARBA00023125"/>
    </source>
</evidence>
<evidence type="ECO:0000256" key="4">
    <source>
        <dbReference type="ARBA" id="ARBA00023242"/>
    </source>
</evidence>
<keyword evidence="3" id="KW-0804">Transcription</keyword>
<comment type="caution">
    <text evidence="6">The sequence shown here is derived from an EMBL/GenBank/DDBJ whole genome shotgun (WGS) entry which is preliminary data.</text>
</comment>
<gene>
    <name evidence="6" type="ORF">SLEP1_g22393</name>
</gene>
<feature type="domain" description="NAC" evidence="5">
    <location>
        <begin position="8"/>
        <end position="63"/>
    </location>
</feature>
<evidence type="ECO:0000259" key="5">
    <source>
        <dbReference type="PROSITE" id="PS51005"/>
    </source>
</evidence>
<sequence>MGDGNVNLPPGFRFYPTDEELVVHFLQRKVALLPCHPDVIPDLDLYPYDPWELEGSYYFIISG</sequence>
<dbReference type="Pfam" id="PF02365">
    <property type="entry name" value="NAM"/>
    <property type="match status" value="1"/>
</dbReference>
<dbReference type="GO" id="GO:0003677">
    <property type="term" value="F:DNA binding"/>
    <property type="evidence" value="ECO:0007669"/>
    <property type="project" value="UniProtKB-KW"/>
</dbReference>
<proteinExistence type="predicted"/>
<dbReference type="EMBL" id="BPVZ01000033">
    <property type="protein sequence ID" value="GKV11111.1"/>
    <property type="molecule type" value="Genomic_DNA"/>
</dbReference>
<name>A0AAV5JJK0_9ROSI</name>
<reference evidence="6 7" key="1">
    <citation type="journal article" date="2021" name="Commun. Biol.">
        <title>The genome of Shorea leprosula (Dipterocarpaceae) highlights the ecological relevance of drought in aseasonal tropical rainforests.</title>
        <authorList>
            <person name="Ng K.K.S."/>
            <person name="Kobayashi M.J."/>
            <person name="Fawcett J.A."/>
            <person name="Hatakeyama M."/>
            <person name="Paape T."/>
            <person name="Ng C.H."/>
            <person name="Ang C.C."/>
            <person name="Tnah L.H."/>
            <person name="Lee C.T."/>
            <person name="Nishiyama T."/>
            <person name="Sese J."/>
            <person name="O'Brien M.J."/>
            <person name="Copetti D."/>
            <person name="Mohd Noor M.I."/>
            <person name="Ong R.C."/>
            <person name="Putra M."/>
            <person name="Sireger I.Z."/>
            <person name="Indrioko S."/>
            <person name="Kosugi Y."/>
            <person name="Izuno A."/>
            <person name="Isagi Y."/>
            <person name="Lee S.L."/>
            <person name="Shimizu K.K."/>
        </authorList>
    </citation>
    <scope>NUCLEOTIDE SEQUENCE [LARGE SCALE GENOMIC DNA]</scope>
    <source>
        <strain evidence="6">214</strain>
    </source>
</reference>
<evidence type="ECO:0000256" key="1">
    <source>
        <dbReference type="ARBA" id="ARBA00023015"/>
    </source>
</evidence>
<dbReference type="InterPro" id="IPR036093">
    <property type="entry name" value="NAC_dom_sf"/>
</dbReference>
<dbReference type="PANTHER" id="PTHR31719">
    <property type="entry name" value="NAC TRANSCRIPTION FACTOR 56"/>
    <property type="match status" value="1"/>
</dbReference>
<dbReference type="SUPFAM" id="SSF101941">
    <property type="entry name" value="NAC domain"/>
    <property type="match status" value="1"/>
</dbReference>
<dbReference type="InterPro" id="IPR003441">
    <property type="entry name" value="NAC-dom"/>
</dbReference>
<evidence type="ECO:0000313" key="7">
    <source>
        <dbReference type="Proteomes" id="UP001054252"/>
    </source>
</evidence>
<dbReference type="GO" id="GO:0006355">
    <property type="term" value="P:regulation of DNA-templated transcription"/>
    <property type="evidence" value="ECO:0007669"/>
    <property type="project" value="InterPro"/>
</dbReference>
<keyword evidence="1" id="KW-0805">Transcription regulation</keyword>
<dbReference type="Gene3D" id="2.170.150.80">
    <property type="entry name" value="NAC domain"/>
    <property type="match status" value="1"/>
</dbReference>
<keyword evidence="2" id="KW-0238">DNA-binding</keyword>
<evidence type="ECO:0000256" key="3">
    <source>
        <dbReference type="ARBA" id="ARBA00023163"/>
    </source>
</evidence>
<keyword evidence="7" id="KW-1185">Reference proteome</keyword>
<dbReference type="AlphaFoldDB" id="A0AAV5JJK0"/>
<dbReference type="PANTHER" id="PTHR31719:SF134">
    <property type="entry name" value="NAC DOMAIN-CONTAINING PROTEIN 104"/>
    <property type="match status" value="1"/>
</dbReference>
<keyword evidence="4" id="KW-0539">Nucleus</keyword>
<dbReference type="Proteomes" id="UP001054252">
    <property type="component" value="Unassembled WGS sequence"/>
</dbReference>
<dbReference type="PROSITE" id="PS51005">
    <property type="entry name" value="NAC"/>
    <property type="match status" value="1"/>
</dbReference>
<evidence type="ECO:0000313" key="6">
    <source>
        <dbReference type="EMBL" id="GKV11111.1"/>
    </source>
</evidence>
<dbReference type="GO" id="GO:0048731">
    <property type="term" value="P:system development"/>
    <property type="evidence" value="ECO:0007669"/>
    <property type="project" value="TreeGrafter"/>
</dbReference>
<accession>A0AAV5JJK0</accession>